<dbReference type="PANTHER" id="PTHR42709">
    <property type="entry name" value="ALKALINE PHOSPHATASE LIKE PROTEIN"/>
    <property type="match status" value="1"/>
</dbReference>
<keyword evidence="9" id="KW-1185">Reference proteome</keyword>
<dbReference type="SUPFAM" id="SSF52821">
    <property type="entry name" value="Rhodanese/Cell cycle control phosphatase"/>
    <property type="match status" value="1"/>
</dbReference>
<dbReference type="PROSITE" id="PS50206">
    <property type="entry name" value="RHODANESE_3"/>
    <property type="match status" value="1"/>
</dbReference>
<dbReference type="Pfam" id="PF09335">
    <property type="entry name" value="VTT_dom"/>
    <property type="match status" value="1"/>
</dbReference>
<reference evidence="8 9" key="1">
    <citation type="submission" date="2019-12" db="EMBL/GenBank/DDBJ databases">
        <title>Novel species isolated from a subtropical stream in China.</title>
        <authorList>
            <person name="Lu H."/>
        </authorList>
    </citation>
    <scope>NUCLEOTIDE SEQUENCE [LARGE SCALE GENOMIC DNA]</scope>
    <source>
        <strain evidence="8 9">FT127W</strain>
    </source>
</reference>
<dbReference type="GO" id="GO:0016740">
    <property type="term" value="F:transferase activity"/>
    <property type="evidence" value="ECO:0007669"/>
    <property type="project" value="UniProtKB-KW"/>
</dbReference>
<evidence type="ECO:0000256" key="2">
    <source>
        <dbReference type="ARBA" id="ARBA00022475"/>
    </source>
</evidence>
<evidence type="ECO:0000313" key="8">
    <source>
        <dbReference type="EMBL" id="MYN08982.1"/>
    </source>
</evidence>
<dbReference type="EMBL" id="WWCU01000018">
    <property type="protein sequence ID" value="MYN08982.1"/>
    <property type="molecule type" value="Genomic_DNA"/>
</dbReference>
<comment type="subcellular location">
    <subcellularLocation>
        <location evidence="1">Cell membrane</location>
        <topology evidence="1">Multi-pass membrane protein</topology>
    </subcellularLocation>
</comment>
<dbReference type="InterPro" id="IPR032816">
    <property type="entry name" value="VTT_dom"/>
</dbReference>
<keyword evidence="8" id="KW-0808">Transferase</keyword>
<dbReference type="InterPro" id="IPR036873">
    <property type="entry name" value="Rhodanese-like_dom_sf"/>
</dbReference>
<name>A0A7X4KNA7_9BURK</name>
<dbReference type="RefSeq" id="WP_161073290.1">
    <property type="nucleotide sequence ID" value="NZ_CP086370.1"/>
</dbReference>
<evidence type="ECO:0000256" key="3">
    <source>
        <dbReference type="ARBA" id="ARBA00022692"/>
    </source>
</evidence>
<keyword evidence="3 6" id="KW-0812">Transmembrane</keyword>
<dbReference type="AlphaFoldDB" id="A0A7X4KNA7"/>
<feature type="transmembrane region" description="Helical" evidence="6">
    <location>
        <begin position="169"/>
        <end position="189"/>
    </location>
</feature>
<keyword evidence="2" id="KW-1003">Cell membrane</keyword>
<accession>A0A7X4KNA7</accession>
<feature type="transmembrane region" description="Helical" evidence="6">
    <location>
        <begin position="135"/>
        <end position="157"/>
    </location>
</feature>
<evidence type="ECO:0000256" key="5">
    <source>
        <dbReference type="ARBA" id="ARBA00023136"/>
    </source>
</evidence>
<feature type="transmembrane region" description="Helical" evidence="6">
    <location>
        <begin position="12"/>
        <end position="41"/>
    </location>
</feature>
<comment type="caution">
    <text evidence="8">The sequence shown here is derived from an EMBL/GenBank/DDBJ whole genome shotgun (WGS) entry which is preliminary data.</text>
</comment>
<dbReference type="PANTHER" id="PTHR42709:SF6">
    <property type="entry name" value="UNDECAPRENYL PHOSPHATE TRANSPORTER A"/>
    <property type="match status" value="1"/>
</dbReference>
<feature type="domain" description="Rhodanese" evidence="7">
    <location>
        <begin position="217"/>
        <end position="307"/>
    </location>
</feature>
<evidence type="ECO:0000313" key="9">
    <source>
        <dbReference type="Proteomes" id="UP000450676"/>
    </source>
</evidence>
<organism evidence="8 9">
    <name type="scientific">Pseudoduganella aquatica</name>
    <dbReference type="NCBI Taxonomy" id="2660641"/>
    <lineage>
        <taxon>Bacteria</taxon>
        <taxon>Pseudomonadati</taxon>
        <taxon>Pseudomonadota</taxon>
        <taxon>Betaproteobacteria</taxon>
        <taxon>Burkholderiales</taxon>
        <taxon>Oxalobacteraceae</taxon>
        <taxon>Telluria group</taxon>
        <taxon>Pseudoduganella</taxon>
    </lineage>
</organism>
<dbReference type="Proteomes" id="UP000450676">
    <property type="component" value="Unassembled WGS sequence"/>
</dbReference>
<evidence type="ECO:0000256" key="4">
    <source>
        <dbReference type="ARBA" id="ARBA00022989"/>
    </source>
</evidence>
<dbReference type="Pfam" id="PF00581">
    <property type="entry name" value="Rhodanese"/>
    <property type="match status" value="1"/>
</dbReference>
<sequence>MANLLSLLQEYGVFIVFAVVLIEQMGLPIPAFPLLIVSGALAANGELHWAGVLAAALLACSVSDFFWFRAGRRYGKRILKLLCRISLSPDYCVSQTEDNFRRWGPKSLLVAKFIPGFNTIAPPMSGAMGTSYPRFLGFSVPGGLIWSGTGIAIGAYFHQSIDDVLDILSTMGGTALSVLGVLLALFILYKYVERKRFQQAVQMERITVDELRQLLVDGHAPVMVDARSVTAQMLEPAVPGALLANGDPLAVIASLPKDRHIIVYCSCPNDVTAAHMAKLMHARGYSYARPLHGGLDAWNSAFAHELRRPRDEEGTAVTASHG</sequence>
<feature type="transmembrane region" description="Helical" evidence="6">
    <location>
        <begin position="47"/>
        <end position="68"/>
    </location>
</feature>
<evidence type="ECO:0000256" key="1">
    <source>
        <dbReference type="ARBA" id="ARBA00004651"/>
    </source>
</evidence>
<dbReference type="Gene3D" id="3.40.250.10">
    <property type="entry name" value="Rhodanese-like domain"/>
    <property type="match status" value="1"/>
</dbReference>
<dbReference type="InterPro" id="IPR051311">
    <property type="entry name" value="DedA_domain"/>
</dbReference>
<proteinExistence type="predicted"/>
<keyword evidence="5 6" id="KW-0472">Membrane</keyword>
<protein>
    <submittedName>
        <fullName evidence="8">Sulfurtransferase</fullName>
    </submittedName>
</protein>
<dbReference type="InterPro" id="IPR001763">
    <property type="entry name" value="Rhodanese-like_dom"/>
</dbReference>
<gene>
    <name evidence="8" type="ORF">GTP77_16775</name>
</gene>
<dbReference type="GO" id="GO:0005886">
    <property type="term" value="C:plasma membrane"/>
    <property type="evidence" value="ECO:0007669"/>
    <property type="project" value="UniProtKB-SubCell"/>
</dbReference>
<evidence type="ECO:0000259" key="7">
    <source>
        <dbReference type="PROSITE" id="PS50206"/>
    </source>
</evidence>
<evidence type="ECO:0000256" key="6">
    <source>
        <dbReference type="SAM" id="Phobius"/>
    </source>
</evidence>
<keyword evidence="4 6" id="KW-1133">Transmembrane helix</keyword>